<dbReference type="EMBL" id="MPDP01000282">
    <property type="protein sequence ID" value="KAK1457345.1"/>
    <property type="molecule type" value="Genomic_DNA"/>
</dbReference>
<evidence type="ECO:0000313" key="2">
    <source>
        <dbReference type="Proteomes" id="UP001239213"/>
    </source>
</evidence>
<sequence length="139" mass="15879">MLCNVLGMLRHQLVYSASRKPWSSGREACDWIKFHILNAGRLPLGCAKVGSPNLSLRSQDLRLPLQRTSTLTSAIQLLHRKEVARKRQHEDRPGHMQVACHMALSKSDCINRSRSYIMDKHLWATLDLLALRFPCNMTC</sequence>
<protein>
    <submittedName>
        <fullName evidence="1">Uncharacterized protein</fullName>
    </submittedName>
</protein>
<comment type="caution">
    <text evidence="1">The sequence shown here is derived from an EMBL/GenBank/DDBJ whole genome shotgun (WGS) entry which is preliminary data.</text>
</comment>
<dbReference type="Proteomes" id="UP001239213">
    <property type="component" value="Unassembled WGS sequence"/>
</dbReference>
<keyword evidence="2" id="KW-1185">Reference proteome</keyword>
<accession>A0AAI9XNM3</accession>
<dbReference type="AlphaFoldDB" id="A0AAI9XNM3"/>
<evidence type="ECO:0000313" key="1">
    <source>
        <dbReference type="EMBL" id="KAK1457345.1"/>
    </source>
</evidence>
<gene>
    <name evidence="1" type="ORF">CCUS01_01813</name>
</gene>
<name>A0AAI9XNM3_9PEZI</name>
<proteinExistence type="predicted"/>
<organism evidence="1 2">
    <name type="scientific">Colletotrichum cuscutae</name>
    <dbReference type="NCBI Taxonomy" id="1209917"/>
    <lineage>
        <taxon>Eukaryota</taxon>
        <taxon>Fungi</taxon>
        <taxon>Dikarya</taxon>
        <taxon>Ascomycota</taxon>
        <taxon>Pezizomycotina</taxon>
        <taxon>Sordariomycetes</taxon>
        <taxon>Hypocreomycetidae</taxon>
        <taxon>Glomerellales</taxon>
        <taxon>Glomerellaceae</taxon>
        <taxon>Colletotrichum</taxon>
        <taxon>Colletotrichum acutatum species complex</taxon>
    </lineage>
</organism>
<reference evidence="1" key="1">
    <citation type="submission" date="2016-11" db="EMBL/GenBank/DDBJ databases">
        <title>The genome sequence of Colletotrichum cuscutae.</title>
        <authorList>
            <person name="Baroncelli R."/>
        </authorList>
    </citation>
    <scope>NUCLEOTIDE SEQUENCE</scope>
    <source>
        <strain evidence="1">IMI 304802</strain>
    </source>
</reference>